<dbReference type="Proteomes" id="UP000284579">
    <property type="component" value="Unassembled WGS sequence"/>
</dbReference>
<proteinExistence type="predicted"/>
<protein>
    <submittedName>
        <fullName evidence="1">Uncharacterized protein</fullName>
    </submittedName>
</protein>
<accession>A0A414QMK1</accession>
<gene>
    <name evidence="1" type="ORF">DW656_11985</name>
</gene>
<name>A0A414QMK1_9FIRM</name>
<dbReference type="EMBL" id="QRHO01000018">
    <property type="protein sequence ID" value="RHF81999.1"/>
    <property type="molecule type" value="Genomic_DNA"/>
</dbReference>
<evidence type="ECO:0000313" key="1">
    <source>
        <dbReference type="EMBL" id="RHF81999.1"/>
    </source>
</evidence>
<organism evidence="1 2">
    <name type="scientific">Coprococcus comes</name>
    <dbReference type="NCBI Taxonomy" id="410072"/>
    <lineage>
        <taxon>Bacteria</taxon>
        <taxon>Bacillati</taxon>
        <taxon>Bacillota</taxon>
        <taxon>Clostridia</taxon>
        <taxon>Lachnospirales</taxon>
        <taxon>Lachnospiraceae</taxon>
        <taxon>Coprococcus</taxon>
    </lineage>
</organism>
<dbReference type="AlphaFoldDB" id="A0A414QMK1"/>
<reference evidence="1 2" key="1">
    <citation type="submission" date="2018-08" db="EMBL/GenBank/DDBJ databases">
        <title>A genome reference for cultivated species of the human gut microbiota.</title>
        <authorList>
            <person name="Zou Y."/>
            <person name="Xue W."/>
            <person name="Luo G."/>
        </authorList>
    </citation>
    <scope>NUCLEOTIDE SEQUENCE [LARGE SCALE GENOMIC DNA]</scope>
    <source>
        <strain evidence="1 2">AM23-3</strain>
    </source>
</reference>
<comment type="caution">
    <text evidence="1">The sequence shown here is derived from an EMBL/GenBank/DDBJ whole genome shotgun (WGS) entry which is preliminary data.</text>
</comment>
<evidence type="ECO:0000313" key="2">
    <source>
        <dbReference type="Proteomes" id="UP000284579"/>
    </source>
</evidence>
<sequence>MNGFILRETGGERRTMNAEEYFAKIPDGHGKAMARPYNPATDRRLRDMIAKANQNGDCIINNGNGIFRPVPGDPEDERQFAQYLRKELARARAILYKRIKMKEAFKGWKNGILFKD</sequence>